<protein>
    <recommendedName>
        <fullName evidence="3">DUF4283 domain-containing protein</fullName>
    </recommendedName>
</protein>
<evidence type="ECO:0000313" key="2">
    <source>
        <dbReference type="Proteomes" id="UP001168877"/>
    </source>
</evidence>
<evidence type="ECO:0000313" key="1">
    <source>
        <dbReference type="EMBL" id="KAK0600462.1"/>
    </source>
</evidence>
<dbReference type="EMBL" id="JAUESC010000003">
    <property type="protein sequence ID" value="KAK0600462.1"/>
    <property type="molecule type" value="Genomic_DNA"/>
</dbReference>
<dbReference type="Proteomes" id="UP001168877">
    <property type="component" value="Unassembled WGS sequence"/>
</dbReference>
<accession>A0AA39W178</accession>
<organism evidence="1 2">
    <name type="scientific">Acer saccharum</name>
    <name type="common">Sugar maple</name>
    <dbReference type="NCBI Taxonomy" id="4024"/>
    <lineage>
        <taxon>Eukaryota</taxon>
        <taxon>Viridiplantae</taxon>
        <taxon>Streptophyta</taxon>
        <taxon>Embryophyta</taxon>
        <taxon>Tracheophyta</taxon>
        <taxon>Spermatophyta</taxon>
        <taxon>Magnoliopsida</taxon>
        <taxon>eudicotyledons</taxon>
        <taxon>Gunneridae</taxon>
        <taxon>Pentapetalae</taxon>
        <taxon>rosids</taxon>
        <taxon>malvids</taxon>
        <taxon>Sapindales</taxon>
        <taxon>Sapindaceae</taxon>
        <taxon>Hippocastanoideae</taxon>
        <taxon>Acereae</taxon>
        <taxon>Acer</taxon>
    </lineage>
</organism>
<gene>
    <name evidence="1" type="ORF">LWI29_015248</name>
</gene>
<comment type="caution">
    <text evidence="1">The sequence shown here is derived from an EMBL/GenBank/DDBJ whole genome shotgun (WGS) entry which is preliminary data.</text>
</comment>
<sequence>MLVYGWPIVSKVASYGWSNKRSSLANQRSFVRDETAEDRIGDGEFKRKDVTRSFMEVLRGNQVSGSKSPEKEKEKEDVKLLKMTWDFRQEEHEWLSRCAVGVLKDFVEVSRVNKRLIDAGIMFSSSYLGDKSILWCLDSISHKEAFIYDRFFWADSFSAMVKWSNSVVPQSRIACMNCRGVPLSCWSPNFFKNLGWQVSEPLLVDEGVEKRTRLDLGWILVLVPHSKPCYFKVKVTAGLKSYDVDLVEDVIPVDLRDFLGQRCQVGKSSKEAKNGVIGQRKLIVGKMNRGYGDRVAKLRLVKGSVYSPEVRSTSSEEVDRNRYFLDSTKLRRECSMKLANQIENNCEGARPDSLVDNFLSGGPHKPKWFSCVKPFDSPAWSFNKADMVGFCVNLGLVEECSSKDKSHRILKPIFEEVAFFKSSFEEADMSVEACASSDNKSTKNTMVVALVVIEEERAREDELVMSARIYQNEGEVPNPLFEVENGSVCAEGGGVSSERSCRDEGMDQMAAVEKEGVDSVALEKMAAGVVNDSSASIFKNRKHSMKTRSSKIQPFESNQVSSLGKAHKQTCDAEDEIAKTIEIGVLLGLDFNGKEKELADVIARREEEDVARFNEFNGT</sequence>
<dbReference type="AlphaFoldDB" id="A0AA39W178"/>
<proteinExistence type="predicted"/>
<reference evidence="1" key="2">
    <citation type="submission" date="2023-06" db="EMBL/GenBank/DDBJ databases">
        <authorList>
            <person name="Swenson N.G."/>
            <person name="Wegrzyn J.L."/>
            <person name="Mcevoy S.L."/>
        </authorList>
    </citation>
    <scope>NUCLEOTIDE SEQUENCE</scope>
    <source>
        <strain evidence="1">NS2018</strain>
        <tissue evidence="1">Leaf</tissue>
    </source>
</reference>
<evidence type="ECO:0008006" key="3">
    <source>
        <dbReference type="Google" id="ProtNLM"/>
    </source>
</evidence>
<name>A0AA39W178_ACESA</name>
<keyword evidence="2" id="KW-1185">Reference proteome</keyword>
<reference evidence="1" key="1">
    <citation type="journal article" date="2022" name="Plant J.">
        <title>Strategies of tolerance reflected in two North American maple genomes.</title>
        <authorList>
            <person name="McEvoy S.L."/>
            <person name="Sezen U.U."/>
            <person name="Trouern-Trend A."/>
            <person name="McMahon S.M."/>
            <person name="Schaberg P.G."/>
            <person name="Yang J."/>
            <person name="Wegrzyn J.L."/>
            <person name="Swenson N.G."/>
        </authorList>
    </citation>
    <scope>NUCLEOTIDE SEQUENCE</scope>
    <source>
        <strain evidence="1">NS2018</strain>
    </source>
</reference>